<dbReference type="EMBL" id="KB909255">
    <property type="protein sequence ID" value="EOB12874.1"/>
    <property type="molecule type" value="Genomic_DNA"/>
</dbReference>
<organism evidence="1 2">
    <name type="scientific">Nosema bombycis (strain CQ1 / CVCC 102059)</name>
    <name type="common">Microsporidian parasite</name>
    <name type="synonym">Pebrine of silkworm</name>
    <dbReference type="NCBI Taxonomy" id="578461"/>
    <lineage>
        <taxon>Eukaryota</taxon>
        <taxon>Fungi</taxon>
        <taxon>Fungi incertae sedis</taxon>
        <taxon>Microsporidia</taxon>
        <taxon>Nosematidae</taxon>
        <taxon>Nosema</taxon>
    </lineage>
</organism>
<keyword evidence="2" id="KW-1185">Reference proteome</keyword>
<dbReference type="Proteomes" id="UP000016927">
    <property type="component" value="Unassembled WGS sequence"/>
</dbReference>
<evidence type="ECO:0000313" key="1">
    <source>
        <dbReference type="EMBL" id="EOB12874.1"/>
    </source>
</evidence>
<gene>
    <name evidence="1" type="ORF">NBO_347g0001</name>
</gene>
<dbReference type="HOGENOM" id="CLU_2776589_0_0_1"/>
<proteinExistence type="predicted"/>
<sequence>MNNNEINTNIREFRNNYGQETVEINNISKNILKDKSNYKNDNIKDQKYCKLHKNGNHTTEECRLYDEDF</sequence>
<dbReference type="VEuPathDB" id="MicrosporidiaDB:NBO_347g0001"/>
<name>R0M4I7_NOSB1</name>
<accession>R0M4I7</accession>
<reference evidence="1 2" key="1">
    <citation type="journal article" date="2013" name="BMC Genomics">
        <title>Comparative genomics of parasitic silkworm microsporidia reveal an association between genome expansion and host adaptation.</title>
        <authorList>
            <person name="Pan G."/>
            <person name="Xu J."/>
            <person name="Li T."/>
            <person name="Xia Q."/>
            <person name="Liu S.L."/>
            <person name="Zhang G."/>
            <person name="Li S."/>
            <person name="Li C."/>
            <person name="Liu H."/>
            <person name="Yang L."/>
            <person name="Liu T."/>
            <person name="Zhang X."/>
            <person name="Wu Z."/>
            <person name="Fan W."/>
            <person name="Dang X."/>
            <person name="Xiang H."/>
            <person name="Tao M."/>
            <person name="Li Y."/>
            <person name="Hu J."/>
            <person name="Li Z."/>
            <person name="Lin L."/>
            <person name="Luo J."/>
            <person name="Geng L."/>
            <person name="Wang L."/>
            <person name="Long M."/>
            <person name="Wan Y."/>
            <person name="He N."/>
            <person name="Zhang Z."/>
            <person name="Lu C."/>
            <person name="Keeling P.J."/>
            <person name="Wang J."/>
            <person name="Xiang Z."/>
            <person name="Zhou Z."/>
        </authorList>
    </citation>
    <scope>NUCLEOTIDE SEQUENCE [LARGE SCALE GENOMIC DNA]</scope>
    <source>
        <strain evidence="2">CQ1 / CVCC 102059</strain>
    </source>
</reference>
<evidence type="ECO:0000313" key="2">
    <source>
        <dbReference type="Proteomes" id="UP000016927"/>
    </source>
</evidence>
<dbReference type="AlphaFoldDB" id="R0M4I7"/>
<protein>
    <submittedName>
        <fullName evidence="1">Uncharacterized protein</fullName>
    </submittedName>
</protein>